<dbReference type="GO" id="GO:0008270">
    <property type="term" value="F:zinc ion binding"/>
    <property type="evidence" value="ECO:0007669"/>
    <property type="project" value="UniProtKB-KW"/>
</dbReference>
<dbReference type="SUPFAM" id="SSF101898">
    <property type="entry name" value="NHL repeat"/>
    <property type="match status" value="1"/>
</dbReference>
<sequence>MAASGDGIPTITELKEKVLENFLSCIICTETLINPHQLQCQHTFCLKCLENYVEKSKFVNKFPCPICRTPIPITSGKLDTQSNLLIKNILVFFSNIKDEIVKSNSFPASVSKFCQLCEEERESRSYCQQCSNWLCEPCTRGHKKIPNTKTHELLPLQEYNEVVCGLLSEKCSKIEEFAKSIEGCLISLQSAKSKTKDNLSKLQIDVNNQCEILKVAIENCRQKLLKELEGKTGEILEQIHCISSPLKNIQEQMNHISSTYRNVSPTHLDHSQLDQMENASLLLIDEYGRMKDRVVNVLSVPSLEYIQDSAHIDNARGIPLGQILLRQSVTEISAPNEVGVIRLMERSINSNHLTSVAVFDDKNYVAASSNELLHFIDGKESKIKIQQGLTNYTAFGVAKSKQKPKLIFVTIMEHCLGTGKVCVYKENNMQFKLSETIVTNLTSPRGIAVGSQGTVFVCDQHDRCIYMFTDEGRLDRIYKKSRDGSDLFIAPMFVTQNINDDIIVSDHGSFVKVLSKEGDIKFTYISNNPGSEFWGVTTDRDGNILVADLKYGIHIIDCNGNFKQLRSDFSSYVQPLSIDRHSEYNSFMIGTSSGEIFYMN</sequence>
<dbReference type="EMBL" id="JAZGQO010000007">
    <property type="protein sequence ID" value="KAK6181224.1"/>
    <property type="molecule type" value="Genomic_DNA"/>
</dbReference>
<dbReference type="SUPFAM" id="SSF57850">
    <property type="entry name" value="RING/U-box"/>
    <property type="match status" value="1"/>
</dbReference>
<evidence type="ECO:0000256" key="6">
    <source>
        <dbReference type="PROSITE-ProRule" id="PRU00504"/>
    </source>
</evidence>
<dbReference type="InterPro" id="IPR001258">
    <property type="entry name" value="NHL_repeat"/>
</dbReference>
<dbReference type="Gene3D" id="2.120.10.30">
    <property type="entry name" value="TolB, C-terminal domain"/>
    <property type="match status" value="1"/>
</dbReference>
<gene>
    <name evidence="9" type="ORF">SNE40_009126</name>
</gene>
<dbReference type="PROSITE" id="PS51125">
    <property type="entry name" value="NHL"/>
    <property type="match status" value="1"/>
</dbReference>
<comment type="caution">
    <text evidence="9">The sequence shown here is derived from an EMBL/GenBank/DDBJ whole genome shotgun (WGS) entry which is preliminary data.</text>
</comment>
<dbReference type="InterPro" id="IPR011042">
    <property type="entry name" value="6-blade_b-propeller_TolB-like"/>
</dbReference>
<keyword evidence="4" id="KW-0862">Zinc</keyword>
<evidence type="ECO:0000259" key="8">
    <source>
        <dbReference type="PROSITE" id="PS50119"/>
    </source>
</evidence>
<dbReference type="Gene3D" id="4.10.830.40">
    <property type="match status" value="1"/>
</dbReference>
<keyword evidence="3 5" id="KW-0863">Zinc-finger</keyword>
<dbReference type="SMART" id="SM00184">
    <property type="entry name" value="RING"/>
    <property type="match status" value="1"/>
</dbReference>
<evidence type="ECO:0000256" key="3">
    <source>
        <dbReference type="ARBA" id="ARBA00022771"/>
    </source>
</evidence>
<keyword evidence="1" id="KW-0479">Metal-binding</keyword>
<evidence type="ECO:0000256" key="4">
    <source>
        <dbReference type="ARBA" id="ARBA00022833"/>
    </source>
</evidence>
<keyword evidence="2" id="KW-0677">Repeat</keyword>
<evidence type="ECO:0000256" key="2">
    <source>
        <dbReference type="ARBA" id="ARBA00022737"/>
    </source>
</evidence>
<dbReference type="PANTHER" id="PTHR25462:SF296">
    <property type="entry name" value="MEIOTIC P26, ISOFORM F"/>
    <property type="match status" value="1"/>
</dbReference>
<dbReference type="InterPro" id="IPR013083">
    <property type="entry name" value="Znf_RING/FYVE/PHD"/>
</dbReference>
<name>A0AAN8JSX6_PATCE</name>
<keyword evidence="10" id="KW-1185">Reference proteome</keyword>
<dbReference type="PANTHER" id="PTHR25462">
    <property type="entry name" value="BONUS, ISOFORM C-RELATED"/>
    <property type="match status" value="1"/>
</dbReference>
<feature type="domain" description="RING-type" evidence="7">
    <location>
        <begin position="25"/>
        <end position="68"/>
    </location>
</feature>
<dbReference type="AlphaFoldDB" id="A0AAN8JSX6"/>
<evidence type="ECO:0000256" key="1">
    <source>
        <dbReference type="ARBA" id="ARBA00022723"/>
    </source>
</evidence>
<dbReference type="PROSITE" id="PS50089">
    <property type="entry name" value="ZF_RING_2"/>
    <property type="match status" value="1"/>
</dbReference>
<organism evidence="9 10">
    <name type="scientific">Patella caerulea</name>
    <name type="common">Rayed Mediterranean limpet</name>
    <dbReference type="NCBI Taxonomy" id="87958"/>
    <lineage>
        <taxon>Eukaryota</taxon>
        <taxon>Metazoa</taxon>
        <taxon>Spiralia</taxon>
        <taxon>Lophotrochozoa</taxon>
        <taxon>Mollusca</taxon>
        <taxon>Gastropoda</taxon>
        <taxon>Patellogastropoda</taxon>
        <taxon>Patelloidea</taxon>
        <taxon>Patellidae</taxon>
        <taxon>Patella</taxon>
    </lineage>
</organism>
<dbReference type="PROSITE" id="PS50119">
    <property type="entry name" value="ZF_BBOX"/>
    <property type="match status" value="1"/>
</dbReference>
<dbReference type="Pfam" id="PF00097">
    <property type="entry name" value="zf-C3HC4"/>
    <property type="match status" value="1"/>
</dbReference>
<evidence type="ECO:0000313" key="9">
    <source>
        <dbReference type="EMBL" id="KAK6181224.1"/>
    </source>
</evidence>
<evidence type="ECO:0000259" key="7">
    <source>
        <dbReference type="PROSITE" id="PS50089"/>
    </source>
</evidence>
<reference evidence="9 10" key="1">
    <citation type="submission" date="2024-01" db="EMBL/GenBank/DDBJ databases">
        <title>The genome of the rayed Mediterranean limpet Patella caerulea (Linnaeus, 1758).</title>
        <authorList>
            <person name="Anh-Thu Weber A."/>
            <person name="Halstead-Nussloch G."/>
        </authorList>
    </citation>
    <scope>NUCLEOTIDE SEQUENCE [LARGE SCALE GENOMIC DNA]</scope>
    <source>
        <strain evidence="9">AATW-2023a</strain>
        <tissue evidence="9">Whole specimen</tissue>
    </source>
</reference>
<dbReference type="PROSITE" id="PS00518">
    <property type="entry name" value="ZF_RING_1"/>
    <property type="match status" value="1"/>
</dbReference>
<dbReference type="InterPro" id="IPR018957">
    <property type="entry name" value="Znf_C3HC4_RING-type"/>
</dbReference>
<accession>A0AAN8JSX6</accession>
<feature type="domain" description="B box-type" evidence="8">
    <location>
        <begin position="109"/>
        <end position="156"/>
    </location>
</feature>
<dbReference type="Gene3D" id="3.30.40.10">
    <property type="entry name" value="Zinc/RING finger domain, C3HC4 (zinc finger)"/>
    <property type="match status" value="1"/>
</dbReference>
<feature type="repeat" description="NHL" evidence="6">
    <location>
        <begin position="430"/>
        <end position="471"/>
    </location>
</feature>
<protein>
    <submittedName>
        <fullName evidence="9">Uncharacterized protein</fullName>
    </submittedName>
</protein>
<proteinExistence type="predicted"/>
<evidence type="ECO:0000313" key="10">
    <source>
        <dbReference type="Proteomes" id="UP001347796"/>
    </source>
</evidence>
<dbReference type="InterPro" id="IPR000315">
    <property type="entry name" value="Znf_B-box"/>
</dbReference>
<dbReference type="GO" id="GO:0061630">
    <property type="term" value="F:ubiquitin protein ligase activity"/>
    <property type="evidence" value="ECO:0007669"/>
    <property type="project" value="TreeGrafter"/>
</dbReference>
<evidence type="ECO:0000256" key="5">
    <source>
        <dbReference type="PROSITE-ProRule" id="PRU00024"/>
    </source>
</evidence>
<dbReference type="InterPro" id="IPR001841">
    <property type="entry name" value="Znf_RING"/>
</dbReference>
<dbReference type="Proteomes" id="UP001347796">
    <property type="component" value="Unassembled WGS sequence"/>
</dbReference>
<dbReference type="InterPro" id="IPR047153">
    <property type="entry name" value="TRIM45/56/19-like"/>
</dbReference>
<dbReference type="InterPro" id="IPR017907">
    <property type="entry name" value="Znf_RING_CS"/>
</dbReference>